<proteinExistence type="predicted"/>
<protein>
    <submittedName>
        <fullName evidence="1">Uncharacterized protein</fullName>
    </submittedName>
</protein>
<feature type="non-terminal residue" evidence="1">
    <location>
        <position position="1"/>
    </location>
</feature>
<dbReference type="Proteomes" id="UP001434883">
    <property type="component" value="Unassembled WGS sequence"/>
</dbReference>
<dbReference type="PANTHER" id="PTHR23113">
    <property type="entry name" value="GUANINE NUCLEOTIDE EXCHANGE FACTOR"/>
    <property type="match status" value="1"/>
</dbReference>
<accession>A0ABV0SD71</accession>
<evidence type="ECO:0000313" key="1">
    <source>
        <dbReference type="EMBL" id="MEQ2217693.1"/>
    </source>
</evidence>
<evidence type="ECO:0000313" key="2">
    <source>
        <dbReference type="Proteomes" id="UP001434883"/>
    </source>
</evidence>
<dbReference type="PANTHER" id="PTHR23113:SF357">
    <property type="entry name" value="RAS-SPECIFIC GUANINE NUCLEOTIDE-RELEASING FACTOR RALGPS2"/>
    <property type="match status" value="1"/>
</dbReference>
<dbReference type="EMBL" id="JAHRIN010076032">
    <property type="protein sequence ID" value="MEQ2217693.1"/>
    <property type="molecule type" value="Genomic_DNA"/>
</dbReference>
<organism evidence="1 2">
    <name type="scientific">Xenoophorus captivus</name>
    <dbReference type="NCBI Taxonomy" id="1517983"/>
    <lineage>
        <taxon>Eukaryota</taxon>
        <taxon>Metazoa</taxon>
        <taxon>Chordata</taxon>
        <taxon>Craniata</taxon>
        <taxon>Vertebrata</taxon>
        <taxon>Euteleostomi</taxon>
        <taxon>Actinopterygii</taxon>
        <taxon>Neopterygii</taxon>
        <taxon>Teleostei</taxon>
        <taxon>Neoteleostei</taxon>
        <taxon>Acanthomorphata</taxon>
        <taxon>Ovalentaria</taxon>
        <taxon>Atherinomorphae</taxon>
        <taxon>Cyprinodontiformes</taxon>
        <taxon>Goodeidae</taxon>
        <taxon>Xenoophorus</taxon>
    </lineage>
</organism>
<dbReference type="SUPFAM" id="SSF48366">
    <property type="entry name" value="Ras GEF"/>
    <property type="match status" value="1"/>
</dbReference>
<dbReference type="InterPro" id="IPR008937">
    <property type="entry name" value="Ras-like_GEF"/>
</dbReference>
<name>A0ABV0SD71_9TELE</name>
<gene>
    <name evidence="1" type="ORF">XENOCAPTIV_019445</name>
</gene>
<dbReference type="InterPro" id="IPR036964">
    <property type="entry name" value="RASGEF_cat_dom_sf"/>
</dbReference>
<keyword evidence="2" id="KW-1185">Reference proteome</keyword>
<dbReference type="InterPro" id="IPR023578">
    <property type="entry name" value="Ras_GEF_dom_sf"/>
</dbReference>
<comment type="caution">
    <text evidence="1">The sequence shown here is derived from an EMBL/GenBank/DDBJ whole genome shotgun (WGS) entry which is preliminary data.</text>
</comment>
<sequence length="235" mass="27059">WMSDQSCTTLQQNPCRGQLQQHSWLGQLHHVLPDSRLLGSTPPFLLPLMALMNLRAKLRRSSTECSGYASDLLFIFSAFSPLLQCELMILRFIRKSRKPMKYFVGLFLTDRVCLLRLEPEGLFVMPLGSSGAFLSRTAGHKQADKTDLWCYHSRVLVPGMYLSDLTYIDSAYPSTGSILENEQRSNLMNNILRIISDLQRSCTYDIPVLPHIQKYLNSVRYIEELQKFVEDENYK</sequence>
<dbReference type="Gene3D" id="1.10.840.10">
    <property type="entry name" value="Ras guanine-nucleotide exchange factors catalytic domain"/>
    <property type="match status" value="1"/>
</dbReference>
<reference evidence="1 2" key="1">
    <citation type="submission" date="2021-06" db="EMBL/GenBank/DDBJ databases">
        <authorList>
            <person name="Palmer J.M."/>
        </authorList>
    </citation>
    <scope>NUCLEOTIDE SEQUENCE [LARGE SCALE GENOMIC DNA]</scope>
    <source>
        <strain evidence="1 2">XC_2019</strain>
        <tissue evidence="1">Muscle</tissue>
    </source>
</reference>